<feature type="compositionally biased region" description="Low complexity" evidence="17">
    <location>
        <begin position="993"/>
        <end position="1010"/>
    </location>
</feature>
<comment type="caution">
    <text evidence="20">The sequence shown here is derived from an EMBL/GenBank/DDBJ whole genome shotgun (WGS) entry which is preliminary data.</text>
</comment>
<feature type="binding site" evidence="14">
    <location>
        <position position="1211"/>
    </location>
    <ligand>
        <name>ATP</name>
        <dbReference type="ChEBI" id="CHEBI:30616"/>
    </ligand>
</feature>
<feature type="transmembrane region" description="Helical" evidence="16">
    <location>
        <begin position="1381"/>
        <end position="1400"/>
    </location>
</feature>
<evidence type="ECO:0000256" key="9">
    <source>
        <dbReference type="ARBA" id="ARBA00022989"/>
    </source>
</evidence>
<dbReference type="Pfam" id="PF16209">
    <property type="entry name" value="PhoLip_ATPase_N"/>
    <property type="match status" value="1"/>
</dbReference>
<evidence type="ECO:0000256" key="14">
    <source>
        <dbReference type="PIRSR" id="PIRSR606539-2"/>
    </source>
</evidence>
<feature type="binding site" evidence="14">
    <location>
        <position position="536"/>
    </location>
    <ligand>
        <name>ATP</name>
        <dbReference type="ChEBI" id="CHEBI:30616"/>
    </ligand>
</feature>
<keyword evidence="8 16" id="KW-1278">Translocase</keyword>
<evidence type="ECO:0000313" key="21">
    <source>
        <dbReference type="Proteomes" id="UP001362899"/>
    </source>
</evidence>
<dbReference type="SUPFAM" id="SSF81665">
    <property type="entry name" value="Calcium ATPase, transmembrane domain M"/>
    <property type="match status" value="1"/>
</dbReference>
<evidence type="ECO:0000256" key="12">
    <source>
        <dbReference type="ARBA" id="ARBA00049128"/>
    </source>
</evidence>
<organism evidence="20 21">
    <name type="scientific">Starmerella bacillaris</name>
    <name type="common">Yeast</name>
    <name type="synonym">Candida zemplinina</name>
    <dbReference type="NCBI Taxonomy" id="1247836"/>
    <lineage>
        <taxon>Eukaryota</taxon>
        <taxon>Fungi</taxon>
        <taxon>Dikarya</taxon>
        <taxon>Ascomycota</taxon>
        <taxon>Saccharomycotina</taxon>
        <taxon>Dipodascomycetes</taxon>
        <taxon>Dipodascales</taxon>
        <taxon>Trichomonascaceae</taxon>
        <taxon>Starmerella</taxon>
    </lineage>
</organism>
<dbReference type="InterPro" id="IPR023214">
    <property type="entry name" value="HAD_sf"/>
</dbReference>
<evidence type="ECO:0000256" key="8">
    <source>
        <dbReference type="ARBA" id="ARBA00022967"/>
    </source>
</evidence>
<comment type="similarity">
    <text evidence="2 16">Belongs to the cation transport ATPase (P-type) (TC 3.A.3) family. Type IV subfamily.</text>
</comment>
<dbReference type="InterPro" id="IPR023298">
    <property type="entry name" value="ATPase_P-typ_TM_dom_sf"/>
</dbReference>
<feature type="binding site" evidence="14">
    <location>
        <position position="885"/>
    </location>
    <ligand>
        <name>ATP</name>
        <dbReference type="ChEBI" id="CHEBI:30616"/>
    </ligand>
</feature>
<dbReference type="SFLD" id="SFLDS00003">
    <property type="entry name" value="Haloacid_Dehalogenase"/>
    <property type="match status" value="1"/>
</dbReference>
<feature type="binding site" evidence="14">
    <location>
        <position position="814"/>
    </location>
    <ligand>
        <name>ATP</name>
        <dbReference type="ChEBI" id="CHEBI:30616"/>
    </ligand>
</feature>
<dbReference type="GO" id="GO:0016887">
    <property type="term" value="F:ATP hydrolysis activity"/>
    <property type="evidence" value="ECO:0007669"/>
    <property type="project" value="InterPro"/>
</dbReference>
<evidence type="ECO:0000256" key="17">
    <source>
        <dbReference type="SAM" id="MobiDB-lite"/>
    </source>
</evidence>
<feature type="active site" description="4-aspartylphosphate intermediate" evidence="13">
    <location>
        <position position="536"/>
    </location>
</feature>
<dbReference type="InterPro" id="IPR006539">
    <property type="entry name" value="P-type_ATPase_IV"/>
</dbReference>
<comment type="cofactor">
    <cofactor evidence="15">
        <name>Mg(2+)</name>
        <dbReference type="ChEBI" id="CHEBI:18420"/>
    </cofactor>
</comment>
<dbReference type="GO" id="GO:0005886">
    <property type="term" value="C:plasma membrane"/>
    <property type="evidence" value="ECO:0007669"/>
    <property type="project" value="TreeGrafter"/>
</dbReference>
<keyword evidence="10 16" id="KW-0472">Membrane</keyword>
<dbReference type="FunFam" id="3.40.50.1000:FF:000172">
    <property type="entry name" value="Phospholipid-transporting ATPase"/>
    <property type="match status" value="1"/>
</dbReference>
<feature type="binding site" evidence="15">
    <location>
        <position position="538"/>
    </location>
    <ligand>
        <name>Mg(2+)</name>
        <dbReference type="ChEBI" id="CHEBI:18420"/>
    </ligand>
</feature>
<comment type="catalytic activity">
    <reaction evidence="12">
        <text>a 1,2-diacyl-sn-glycero-3-phosphoethanolamine(out) + ATP + H2O = a 1,2-diacyl-sn-glycero-3-phosphoethanolamine(in) + ADP + phosphate + H(+)</text>
        <dbReference type="Rhea" id="RHEA:66132"/>
        <dbReference type="ChEBI" id="CHEBI:15377"/>
        <dbReference type="ChEBI" id="CHEBI:15378"/>
        <dbReference type="ChEBI" id="CHEBI:30616"/>
        <dbReference type="ChEBI" id="CHEBI:43474"/>
        <dbReference type="ChEBI" id="CHEBI:64612"/>
        <dbReference type="ChEBI" id="CHEBI:456216"/>
    </reaction>
    <physiologicalReaction direction="left-to-right" evidence="12">
        <dbReference type="Rhea" id="RHEA:66133"/>
    </physiologicalReaction>
</comment>
<dbReference type="InterPro" id="IPR001757">
    <property type="entry name" value="P_typ_ATPase"/>
</dbReference>
<dbReference type="InterPro" id="IPR032631">
    <property type="entry name" value="P-type_ATPase_N"/>
</dbReference>
<evidence type="ECO:0000256" key="11">
    <source>
        <dbReference type="ARBA" id="ARBA00034036"/>
    </source>
</evidence>
<dbReference type="NCBIfam" id="TIGR01494">
    <property type="entry name" value="ATPase_P-type"/>
    <property type="match status" value="1"/>
</dbReference>
<dbReference type="SUPFAM" id="SSF81653">
    <property type="entry name" value="Calcium ATPase, transduction domain A"/>
    <property type="match status" value="1"/>
</dbReference>
<feature type="region of interest" description="Disordered" evidence="17">
    <location>
        <begin position="975"/>
        <end position="1015"/>
    </location>
</feature>
<accession>A0AAV5RBW7</accession>
<name>A0AAV5RBW7_STABA</name>
<feature type="binding site" evidence="14">
    <location>
        <position position="1241"/>
    </location>
    <ligand>
        <name>ATP</name>
        <dbReference type="ChEBI" id="CHEBI:30616"/>
    </ligand>
</feature>
<dbReference type="Gene3D" id="2.70.150.10">
    <property type="entry name" value="Calcium-transporting ATPase, cytoplasmic transduction domain A"/>
    <property type="match status" value="1"/>
</dbReference>
<evidence type="ECO:0000256" key="4">
    <source>
        <dbReference type="ARBA" id="ARBA00022723"/>
    </source>
</evidence>
<evidence type="ECO:0000256" key="6">
    <source>
        <dbReference type="ARBA" id="ARBA00022840"/>
    </source>
</evidence>
<evidence type="ECO:0000256" key="5">
    <source>
        <dbReference type="ARBA" id="ARBA00022741"/>
    </source>
</evidence>
<evidence type="ECO:0000256" key="13">
    <source>
        <dbReference type="PIRSR" id="PIRSR606539-1"/>
    </source>
</evidence>
<dbReference type="PANTHER" id="PTHR24092">
    <property type="entry name" value="PROBABLE PHOSPHOLIPID-TRANSPORTING ATPASE"/>
    <property type="match status" value="1"/>
</dbReference>
<feature type="transmembrane region" description="Helical" evidence="16">
    <location>
        <begin position="1444"/>
        <end position="1467"/>
    </location>
</feature>
<feature type="transmembrane region" description="Helical" evidence="16">
    <location>
        <begin position="428"/>
        <end position="449"/>
    </location>
</feature>
<evidence type="ECO:0000256" key="10">
    <source>
        <dbReference type="ARBA" id="ARBA00023136"/>
    </source>
</evidence>
<feature type="binding site" evidence="14">
    <location>
        <position position="1044"/>
    </location>
    <ligand>
        <name>ATP</name>
        <dbReference type="ChEBI" id="CHEBI:30616"/>
    </ligand>
</feature>
<feature type="region of interest" description="Disordered" evidence="17">
    <location>
        <begin position="697"/>
        <end position="720"/>
    </location>
</feature>
<dbReference type="GO" id="GO:0005524">
    <property type="term" value="F:ATP binding"/>
    <property type="evidence" value="ECO:0007669"/>
    <property type="project" value="UniProtKB-UniRule"/>
</dbReference>
<dbReference type="PROSITE" id="PS00154">
    <property type="entry name" value="ATPASE_E1_E2"/>
    <property type="match status" value="1"/>
</dbReference>
<feature type="binding site" evidence="14">
    <location>
        <position position="1126"/>
    </location>
    <ligand>
        <name>ATP</name>
        <dbReference type="ChEBI" id="CHEBI:30616"/>
    </ligand>
</feature>
<keyword evidence="5 14" id="KW-0547">Nucleotide-binding</keyword>
<keyword evidence="21" id="KW-1185">Reference proteome</keyword>
<dbReference type="Pfam" id="PF00702">
    <property type="entry name" value="Hydrolase"/>
    <property type="match status" value="1"/>
</dbReference>
<dbReference type="SUPFAM" id="SSF56784">
    <property type="entry name" value="HAD-like"/>
    <property type="match status" value="1"/>
</dbReference>
<feature type="binding site" evidence="14">
    <location>
        <position position="537"/>
    </location>
    <ligand>
        <name>ATP</name>
        <dbReference type="ChEBI" id="CHEBI:30616"/>
    </ligand>
</feature>
<feature type="binding site" evidence="15">
    <location>
        <position position="1242"/>
    </location>
    <ligand>
        <name>Mg(2+)</name>
        <dbReference type="ChEBI" id="CHEBI:18420"/>
    </ligand>
</feature>
<dbReference type="GO" id="GO:0140346">
    <property type="term" value="F:phosphatidylserine flippase activity"/>
    <property type="evidence" value="ECO:0007669"/>
    <property type="project" value="UniProtKB-ARBA"/>
</dbReference>
<dbReference type="Gene3D" id="3.40.1110.10">
    <property type="entry name" value="Calcium-transporting ATPase, cytoplasmic domain N"/>
    <property type="match status" value="1"/>
</dbReference>
<dbReference type="SUPFAM" id="SSF81660">
    <property type="entry name" value="Metal cation-transporting ATPase, ATP-binding domain N"/>
    <property type="match status" value="1"/>
</dbReference>
<evidence type="ECO:0000259" key="19">
    <source>
        <dbReference type="Pfam" id="PF16212"/>
    </source>
</evidence>
<feature type="binding site" evidence="15">
    <location>
        <position position="536"/>
    </location>
    <ligand>
        <name>Mg(2+)</name>
        <dbReference type="ChEBI" id="CHEBI:18420"/>
    </ligand>
</feature>
<feature type="transmembrane region" description="Helical" evidence="16">
    <location>
        <begin position="1412"/>
        <end position="1432"/>
    </location>
</feature>
<feature type="compositionally biased region" description="Polar residues" evidence="17">
    <location>
        <begin position="704"/>
        <end position="720"/>
    </location>
</feature>
<dbReference type="SFLD" id="SFLDG00002">
    <property type="entry name" value="C1.7:_P-type_atpase_like"/>
    <property type="match status" value="1"/>
</dbReference>
<evidence type="ECO:0000256" key="2">
    <source>
        <dbReference type="ARBA" id="ARBA00008109"/>
    </source>
</evidence>
<dbReference type="Pfam" id="PF16212">
    <property type="entry name" value="PhoLip_ATPase_C"/>
    <property type="match status" value="1"/>
</dbReference>
<dbReference type="InterPro" id="IPR044492">
    <property type="entry name" value="P_typ_ATPase_HD_dom"/>
</dbReference>
<gene>
    <name evidence="20" type="ORF">DASB73_000240</name>
</gene>
<dbReference type="GO" id="GO:0006892">
    <property type="term" value="P:post-Golgi vesicle-mediated transport"/>
    <property type="evidence" value="ECO:0007669"/>
    <property type="project" value="TreeGrafter"/>
</dbReference>
<dbReference type="EC" id="7.6.2.1" evidence="16"/>
<dbReference type="Pfam" id="PF13246">
    <property type="entry name" value="Cation_ATPase"/>
    <property type="match status" value="1"/>
</dbReference>
<feature type="binding site" evidence="14">
    <location>
        <position position="1242"/>
    </location>
    <ligand>
        <name>ATP</name>
        <dbReference type="ChEBI" id="CHEBI:30616"/>
    </ligand>
</feature>
<proteinExistence type="inferred from homology"/>
<feature type="domain" description="P-type ATPase C-terminal" evidence="19">
    <location>
        <begin position="1264"/>
        <end position="1517"/>
    </location>
</feature>
<protein>
    <recommendedName>
        <fullName evidence="16">Phospholipid-transporting ATPase</fullName>
        <ecNumber evidence="16">7.6.2.1</ecNumber>
    </recommendedName>
</protein>
<feature type="binding site" evidence="14">
    <location>
        <position position="1124"/>
    </location>
    <ligand>
        <name>ATP</name>
        <dbReference type="ChEBI" id="CHEBI:30616"/>
    </ligand>
</feature>
<evidence type="ECO:0000256" key="3">
    <source>
        <dbReference type="ARBA" id="ARBA00022692"/>
    </source>
</evidence>
<dbReference type="InterPro" id="IPR023299">
    <property type="entry name" value="ATPase_P-typ_cyto_dom_N"/>
</dbReference>
<dbReference type="InterPro" id="IPR032630">
    <property type="entry name" value="P_typ_ATPase_c"/>
</dbReference>
<dbReference type="GO" id="GO:0000287">
    <property type="term" value="F:magnesium ion binding"/>
    <property type="evidence" value="ECO:0007669"/>
    <property type="project" value="UniProtKB-UniRule"/>
</dbReference>
<keyword evidence="7 15" id="KW-0460">Magnesium</keyword>
<dbReference type="GO" id="GO:0005802">
    <property type="term" value="C:trans-Golgi network"/>
    <property type="evidence" value="ECO:0007669"/>
    <property type="project" value="TreeGrafter"/>
</dbReference>
<dbReference type="SFLD" id="SFLDF00027">
    <property type="entry name" value="p-type_atpase"/>
    <property type="match status" value="1"/>
</dbReference>
<evidence type="ECO:0000256" key="1">
    <source>
        <dbReference type="ARBA" id="ARBA00004141"/>
    </source>
</evidence>
<comment type="catalytic activity">
    <reaction evidence="11 16">
        <text>ATP + H2O + phospholipidSide 1 = ADP + phosphate + phospholipidSide 2.</text>
        <dbReference type="EC" id="7.6.2.1"/>
    </reaction>
</comment>
<keyword evidence="3 16" id="KW-0812">Transmembrane</keyword>
<feature type="binding site" evidence="14">
    <location>
        <position position="1217"/>
    </location>
    <ligand>
        <name>ATP</name>
        <dbReference type="ChEBI" id="CHEBI:30616"/>
    </ligand>
</feature>
<feature type="binding site" evidence="15">
    <location>
        <position position="1238"/>
    </location>
    <ligand>
        <name>Mg(2+)</name>
        <dbReference type="ChEBI" id="CHEBI:18420"/>
    </ligand>
</feature>
<keyword evidence="9 16" id="KW-1133">Transmembrane helix</keyword>
<dbReference type="InterPro" id="IPR008250">
    <property type="entry name" value="ATPase_P-typ_transduc_dom_A_sf"/>
</dbReference>
<evidence type="ECO:0000256" key="15">
    <source>
        <dbReference type="PIRSR" id="PIRSR606539-3"/>
    </source>
</evidence>
<dbReference type="Proteomes" id="UP001362899">
    <property type="component" value="Unassembled WGS sequence"/>
</dbReference>
<evidence type="ECO:0000256" key="16">
    <source>
        <dbReference type="RuleBase" id="RU362033"/>
    </source>
</evidence>
<feature type="transmembrane region" description="Helical" evidence="16">
    <location>
        <begin position="469"/>
        <end position="488"/>
    </location>
</feature>
<dbReference type="InterPro" id="IPR036412">
    <property type="entry name" value="HAD-like_sf"/>
</dbReference>
<feature type="transmembrane region" description="Helical" evidence="16">
    <location>
        <begin position="1487"/>
        <end position="1507"/>
    </location>
</feature>
<reference evidence="20 21" key="1">
    <citation type="journal article" date="2023" name="Elife">
        <title>Identification of key yeast species and microbe-microbe interactions impacting larval growth of Drosophila in the wild.</title>
        <authorList>
            <person name="Mure A."/>
            <person name="Sugiura Y."/>
            <person name="Maeda R."/>
            <person name="Honda K."/>
            <person name="Sakurai N."/>
            <person name="Takahashi Y."/>
            <person name="Watada M."/>
            <person name="Katoh T."/>
            <person name="Gotoh A."/>
            <person name="Gotoh Y."/>
            <person name="Taniguchi I."/>
            <person name="Nakamura K."/>
            <person name="Hayashi T."/>
            <person name="Katayama T."/>
            <person name="Uemura T."/>
            <person name="Hattori Y."/>
        </authorList>
    </citation>
    <scope>NUCLEOTIDE SEQUENCE [LARGE SCALE GENOMIC DNA]</scope>
    <source>
        <strain evidence="20 21">SB-73</strain>
    </source>
</reference>
<evidence type="ECO:0000259" key="18">
    <source>
        <dbReference type="Pfam" id="PF16209"/>
    </source>
</evidence>
<feature type="domain" description="P-type ATPase N-terminal" evidence="18">
    <location>
        <begin position="147"/>
        <end position="206"/>
    </location>
</feature>
<feature type="binding site" evidence="14">
    <location>
        <position position="1125"/>
    </location>
    <ligand>
        <name>ATP</name>
        <dbReference type="ChEBI" id="CHEBI:30616"/>
    </ligand>
</feature>
<dbReference type="NCBIfam" id="TIGR01652">
    <property type="entry name" value="ATPase-Plipid"/>
    <property type="match status" value="1"/>
</dbReference>
<keyword evidence="4 15" id="KW-0479">Metal-binding</keyword>
<comment type="subcellular location">
    <subcellularLocation>
        <location evidence="1 16">Membrane</location>
        <topology evidence="1 16">Multi-pass membrane protein</topology>
    </subcellularLocation>
</comment>
<evidence type="ECO:0000313" key="20">
    <source>
        <dbReference type="EMBL" id="GMM49066.1"/>
    </source>
</evidence>
<feature type="binding site" evidence="14">
    <location>
        <position position="862"/>
    </location>
    <ligand>
        <name>ATP</name>
        <dbReference type="ChEBI" id="CHEBI:30616"/>
    </ligand>
</feature>
<dbReference type="InterPro" id="IPR018303">
    <property type="entry name" value="ATPase_P-typ_P_site"/>
</dbReference>
<evidence type="ECO:0000256" key="7">
    <source>
        <dbReference type="ARBA" id="ARBA00022842"/>
    </source>
</evidence>
<dbReference type="Gene3D" id="3.40.50.1000">
    <property type="entry name" value="HAD superfamily/HAD-like"/>
    <property type="match status" value="1"/>
</dbReference>
<dbReference type="PANTHER" id="PTHR24092:SF174">
    <property type="entry name" value="PHOSPHOLIPID-TRANSPORTING ATPASE DNF3-RELATED"/>
    <property type="match status" value="1"/>
</dbReference>
<sequence length="1623" mass="184236">MMAGEPDIELQDRRMSEDSLRRDINDAIQTAARMSNPKRESGYTLGTAKSQNSMFTSNSYMDFENASFLKKTSDPSYGVKFANLKNSLRNRKRGGKWLRRMWSPFWACRRPVKSLQKWWRKRNTLPPTENGRKIFVDMSKIPKQVDERNNKSYCSNVVTSALYTPYDFFPRQVVVQFSKLANLYFLFVSILQMIPSWSATGNYTTIVPLMVFVLISMTREGVEDWNRSRHDKEENNREVLVAKIPSGNDQKSKEYNPQSADAIEFPPSIEYETRKWKDLKVGDIVRVLQNEWIPADLVILHSSGMRGQCFVETLALDGETTLKTREVAADVQKNFRVENIGTTSGICTVEDPNLDLFNFEGAFQFDNGEPTVPLGNGNVIYRGSALRNTASILGLVIFTGKETKMQLNASKNSRTKAPQLQSKVNRTVIVLAAFVLLLSGFSTLAAERIQTDRADHYWYLNGARVTRTQSMMGFIIMFNTLIPLSLYVSMEICKLIQRFHMQNDIDLYDPVNDVKCSVQTASLNEELGQVSYIFSDKTGTLTDNIMLFRKMSIAGFPWIHDLDLYFDNNEEGYLFHKVNQNLIDLNAEELQILQQVAKLPRKSFGGRISNAARTSTTNPILAQISRPTQQPRPSLSKASMARVSMARASMGDFDFANSKSKINISTNMSSLKMSGDVSGGDMRPSNVGGSSVHFAEQFDEDTSNESIRPKNSMSTFRPSNAAQNEGFFRNSLVSSTSNWQSTANPQKPQTTPSTLALLEYLNCYPHSAFTERAKFFLLSLALCHTASPDVDLNQTSNGDIEIEQIDYQAASPDELALVSAARDLGYMVIDRQLDSITLRTYPQGLENAPTDETYQILDTISFTSSRKRMSVIVKLPDERIYLLTKGADNVMIDRLKKSLLGLAEQKKSSIYHETMMRKSAEADLANEQRKYSFSNGRESLDSILRRTSTDLAIQESGRKSMQYGHLRHSTSTQFHNGHENMNLLSPHAQPHMRNSTQSSRSARSTTSTRSKQLNDEFTIENLSESKALERTLEQIDEFSTEGLRTLMYGHRLLSHSEYASWKEEYDNAKTAIVDRQKKVDEVGEKLEKDFSVTGATAIEDKLQKGVPEAIEKLRRANIHLWMLTGDKRETAVNIGYSCRLIKDYSTVITLSEEDNLEAKIMASLEEMNNNSIAHSVVVVDGQTLSKIEDDAILMSLFVDLGLRASSVILCRASPVQKANIVTSVRSREPKKTMLAIGDGANDIAMIQAANIGVGIAGREGLQAARSSDFSIGQFRFLLKLLLVHGRWNYLRTCEYILATFYKEFMFYMSQVIYQRNTMFTGTSLFESWSISMYNTLFTSLCVISLGTLTQDLSPTILIAVPELYQMGQANKGFSFGVMLKALVLAMLQCVMCNFLAYEFYGYDYGVKDNTIYPIGVVVYASVVCIVNFKIHFLTMMHYITAMSILSVLISCGGYMLWNVLIGLVYIIDPGKTYFVAREFWNQLGTELVFWATVFLCLVIGYLFELILQLFVNIFYPSDTFEYEELESDVYVMQRLEAESELELSQGWDYQDKLDHSWFAFFRNKWPGQPRATAKLNQEQPWRKRKRDYLAEKLRLKPAVDYDQEIQEILARRQREMDADIQTM</sequence>
<dbReference type="GO" id="GO:0032456">
    <property type="term" value="P:endocytic recycling"/>
    <property type="evidence" value="ECO:0007669"/>
    <property type="project" value="TreeGrafter"/>
</dbReference>
<keyword evidence="6 14" id="KW-0067">ATP-binding</keyword>
<feature type="binding site" evidence="14">
    <location>
        <position position="538"/>
    </location>
    <ligand>
        <name>ATP</name>
        <dbReference type="ChEBI" id="CHEBI:30616"/>
    </ligand>
</feature>
<dbReference type="EMBL" id="BTGC01000001">
    <property type="protein sequence ID" value="GMM49066.1"/>
    <property type="molecule type" value="Genomic_DNA"/>
</dbReference>